<keyword evidence="2" id="KW-1185">Reference proteome</keyword>
<reference evidence="3" key="1">
    <citation type="submission" date="2016-06" db="UniProtKB">
        <authorList>
            <consortium name="WormBaseParasite"/>
        </authorList>
    </citation>
    <scope>IDENTIFICATION</scope>
</reference>
<gene>
    <name evidence="1" type="ORF">GPUH_LOCUS10289</name>
</gene>
<reference evidence="1 2" key="2">
    <citation type="submission" date="2018-11" db="EMBL/GenBank/DDBJ databases">
        <authorList>
            <consortium name="Pathogen Informatics"/>
        </authorList>
    </citation>
    <scope>NUCLEOTIDE SEQUENCE [LARGE SCALE GENOMIC DNA]</scope>
</reference>
<organism evidence="3">
    <name type="scientific">Gongylonema pulchrum</name>
    <dbReference type="NCBI Taxonomy" id="637853"/>
    <lineage>
        <taxon>Eukaryota</taxon>
        <taxon>Metazoa</taxon>
        <taxon>Ecdysozoa</taxon>
        <taxon>Nematoda</taxon>
        <taxon>Chromadorea</taxon>
        <taxon>Rhabditida</taxon>
        <taxon>Spirurina</taxon>
        <taxon>Spiruromorpha</taxon>
        <taxon>Spiruroidea</taxon>
        <taxon>Gongylonematidae</taxon>
        <taxon>Gongylonema</taxon>
    </lineage>
</organism>
<evidence type="ECO:0000313" key="3">
    <source>
        <dbReference type="WBParaSite" id="GPUH_0001030201-mRNA-1"/>
    </source>
</evidence>
<dbReference type="WBParaSite" id="GPUH_0001030201-mRNA-1">
    <property type="protein sequence ID" value="GPUH_0001030201-mRNA-1"/>
    <property type="gene ID" value="GPUH_0001030201"/>
</dbReference>
<evidence type="ECO:0000313" key="2">
    <source>
        <dbReference type="Proteomes" id="UP000271098"/>
    </source>
</evidence>
<dbReference type="Proteomes" id="UP000271098">
    <property type="component" value="Unassembled WGS sequence"/>
</dbReference>
<proteinExistence type="predicted"/>
<dbReference type="AlphaFoldDB" id="A0A183DNJ8"/>
<name>A0A183DNJ8_9BILA</name>
<accession>A0A183DNJ8</accession>
<evidence type="ECO:0000313" key="1">
    <source>
        <dbReference type="EMBL" id="VDN17240.1"/>
    </source>
</evidence>
<dbReference type="EMBL" id="UYRT01077914">
    <property type="protein sequence ID" value="VDN17240.1"/>
    <property type="molecule type" value="Genomic_DNA"/>
</dbReference>
<protein>
    <submittedName>
        <fullName evidence="1 3">Uncharacterized protein</fullName>
    </submittedName>
</protein>
<sequence length="212" mass="23615">MQLTTDLKEFLPEFNMADWIPSDPSPLPNLHGGMRVKFSFSNHCSRSDNANKHLITRKPIAEFSSDANICSGPIELTGLASMESMTLPVHMLFAKSDSHEDPGIISVPKRNTFDFRGCSREPDESAIAASRRGTAVCHSPTKTITTTETGLATSLWRHPQLGYQQNRVQHNAVEAAYNEHTWDESLTFASTNNPTLAFLRTNSTVQQQQQRV</sequence>